<proteinExistence type="predicted"/>
<protein>
    <submittedName>
        <fullName evidence="2">Uncharacterized protein</fullName>
    </submittedName>
</protein>
<sequence length="127" mass="14462">MATNDDLPNGAEERQGHPSAPKDSAASSLPGSRQTTIAHPGRSRRAATLTPRFIWEIWKKEIVCRSRGGAGELKGKAQQSRLDHTLKCLLLPFPRWCRRRMIGCRDGEYCKDLKVTTRIKRYRFLIN</sequence>
<evidence type="ECO:0000313" key="2">
    <source>
        <dbReference type="EMBL" id="GIY81793.1"/>
    </source>
</evidence>
<comment type="caution">
    <text evidence="2">The sequence shown here is derived from an EMBL/GenBank/DDBJ whole genome shotgun (WGS) entry which is preliminary data.</text>
</comment>
<feature type="region of interest" description="Disordered" evidence="1">
    <location>
        <begin position="1"/>
        <end position="45"/>
    </location>
</feature>
<organism evidence="2 3">
    <name type="scientific">Caerostris darwini</name>
    <dbReference type="NCBI Taxonomy" id="1538125"/>
    <lineage>
        <taxon>Eukaryota</taxon>
        <taxon>Metazoa</taxon>
        <taxon>Ecdysozoa</taxon>
        <taxon>Arthropoda</taxon>
        <taxon>Chelicerata</taxon>
        <taxon>Arachnida</taxon>
        <taxon>Araneae</taxon>
        <taxon>Araneomorphae</taxon>
        <taxon>Entelegynae</taxon>
        <taxon>Araneoidea</taxon>
        <taxon>Araneidae</taxon>
        <taxon>Caerostris</taxon>
    </lineage>
</organism>
<accession>A0AAV4WHN8</accession>
<evidence type="ECO:0000313" key="3">
    <source>
        <dbReference type="Proteomes" id="UP001054837"/>
    </source>
</evidence>
<reference evidence="2 3" key="1">
    <citation type="submission" date="2021-06" db="EMBL/GenBank/DDBJ databases">
        <title>Caerostris darwini draft genome.</title>
        <authorList>
            <person name="Kono N."/>
            <person name="Arakawa K."/>
        </authorList>
    </citation>
    <scope>NUCLEOTIDE SEQUENCE [LARGE SCALE GENOMIC DNA]</scope>
</reference>
<gene>
    <name evidence="2" type="ORF">CDAR_512311</name>
</gene>
<dbReference type="EMBL" id="BPLQ01014668">
    <property type="protein sequence ID" value="GIY81793.1"/>
    <property type="molecule type" value="Genomic_DNA"/>
</dbReference>
<dbReference type="AlphaFoldDB" id="A0AAV4WHN8"/>
<evidence type="ECO:0000256" key="1">
    <source>
        <dbReference type="SAM" id="MobiDB-lite"/>
    </source>
</evidence>
<name>A0AAV4WHN8_9ARAC</name>
<feature type="compositionally biased region" description="Polar residues" evidence="1">
    <location>
        <begin position="25"/>
        <end position="37"/>
    </location>
</feature>
<keyword evidence="3" id="KW-1185">Reference proteome</keyword>
<dbReference type="Proteomes" id="UP001054837">
    <property type="component" value="Unassembled WGS sequence"/>
</dbReference>